<feature type="domain" description="Glycosyltransferase 61 catalytic" evidence="4">
    <location>
        <begin position="49"/>
        <end position="239"/>
    </location>
</feature>
<keyword evidence="6" id="KW-1185">Reference proteome</keyword>
<dbReference type="RefSeq" id="WP_145375557.1">
    <property type="nucleotide sequence ID" value="NZ_CP036276.1"/>
</dbReference>
<keyword evidence="1" id="KW-0328">Glycosyltransferase</keyword>
<reference evidence="5 6" key="1">
    <citation type="submission" date="2019-02" db="EMBL/GenBank/DDBJ databases">
        <title>Deep-cultivation of Planctomycetes and their phenomic and genomic characterization uncovers novel biology.</title>
        <authorList>
            <person name="Wiegand S."/>
            <person name="Jogler M."/>
            <person name="Boedeker C."/>
            <person name="Pinto D."/>
            <person name="Vollmers J."/>
            <person name="Rivas-Marin E."/>
            <person name="Kohn T."/>
            <person name="Peeters S.H."/>
            <person name="Heuer A."/>
            <person name="Rast P."/>
            <person name="Oberbeckmann S."/>
            <person name="Bunk B."/>
            <person name="Jeske O."/>
            <person name="Meyerdierks A."/>
            <person name="Storesund J.E."/>
            <person name="Kallscheuer N."/>
            <person name="Luecker S."/>
            <person name="Lage O.M."/>
            <person name="Pohl T."/>
            <person name="Merkel B.J."/>
            <person name="Hornburger P."/>
            <person name="Mueller R.-W."/>
            <person name="Bruemmer F."/>
            <person name="Labrenz M."/>
            <person name="Spormann A.M."/>
            <person name="Op den Camp H."/>
            <person name="Overmann J."/>
            <person name="Amann R."/>
            <person name="Jetten M.S.M."/>
            <person name="Mascher T."/>
            <person name="Medema M.H."/>
            <person name="Devos D.P."/>
            <person name="Kaster A.-K."/>
            <person name="Ovreas L."/>
            <person name="Rohde M."/>
            <person name="Galperin M.Y."/>
            <person name="Jogler C."/>
        </authorList>
    </citation>
    <scope>NUCLEOTIDE SEQUENCE [LARGE SCALE GENOMIC DNA]</scope>
    <source>
        <strain evidence="5 6">Mal52</strain>
    </source>
</reference>
<name>A0A517ZLT6_9PLAN</name>
<evidence type="ECO:0000313" key="5">
    <source>
        <dbReference type="EMBL" id="QDU43452.1"/>
    </source>
</evidence>
<dbReference type="GO" id="GO:0016757">
    <property type="term" value="F:glycosyltransferase activity"/>
    <property type="evidence" value="ECO:0007669"/>
    <property type="project" value="UniProtKB-KW"/>
</dbReference>
<evidence type="ECO:0000256" key="2">
    <source>
        <dbReference type="ARBA" id="ARBA00022679"/>
    </source>
</evidence>
<evidence type="ECO:0000313" key="6">
    <source>
        <dbReference type="Proteomes" id="UP000319383"/>
    </source>
</evidence>
<proteinExistence type="predicted"/>
<protein>
    <recommendedName>
        <fullName evidence="4">Glycosyltransferase 61 catalytic domain-containing protein</fullName>
    </recommendedName>
</protein>
<dbReference type="Proteomes" id="UP000319383">
    <property type="component" value="Chromosome"/>
</dbReference>
<dbReference type="Pfam" id="PF04577">
    <property type="entry name" value="Glyco_transf_61"/>
    <property type="match status" value="1"/>
</dbReference>
<keyword evidence="3" id="KW-0325">Glycoprotein</keyword>
<dbReference type="EMBL" id="CP036276">
    <property type="protein sequence ID" value="QDU43452.1"/>
    <property type="molecule type" value="Genomic_DNA"/>
</dbReference>
<accession>A0A517ZLT6</accession>
<dbReference type="InterPro" id="IPR007657">
    <property type="entry name" value="Glycosyltransferase_61"/>
</dbReference>
<sequence length="295" mass="33718">MRNILKSLIPDTLLQSLRAYLVQRNRRNICQLSHRTEQLLEPVNNVEHYYHFIFDLCLPLHLTLQAASPNAKFSLRDFGIFTERLPLLFPDRVKIVGKDHDTDGLTCRPLNGMNPVFMRLSRQELESFTSHVLTTLDIDSTASPNKILLIERLPPESYFVNQATKKGGGASRRSIPNFQEFVESLQNRIQSPYELQTVQLEKLSFQEQIQLFHQAVLVIGQHGAGLANAIWMRPESSMIELSNVPKLVHFRNICQVMGHSYHLYPTDGAHVAIDIDDFSSWLSGEDGLEQLLETQ</sequence>
<evidence type="ECO:0000256" key="3">
    <source>
        <dbReference type="ARBA" id="ARBA00023180"/>
    </source>
</evidence>
<organism evidence="5 6">
    <name type="scientific">Symmachiella dynata</name>
    <dbReference type="NCBI Taxonomy" id="2527995"/>
    <lineage>
        <taxon>Bacteria</taxon>
        <taxon>Pseudomonadati</taxon>
        <taxon>Planctomycetota</taxon>
        <taxon>Planctomycetia</taxon>
        <taxon>Planctomycetales</taxon>
        <taxon>Planctomycetaceae</taxon>
        <taxon>Symmachiella</taxon>
    </lineage>
</organism>
<gene>
    <name evidence="5" type="ORF">Mal52_19270</name>
</gene>
<dbReference type="PANTHER" id="PTHR20961">
    <property type="entry name" value="GLYCOSYLTRANSFERASE"/>
    <property type="match status" value="1"/>
</dbReference>
<dbReference type="KEGG" id="sdyn:Mal52_19270"/>
<evidence type="ECO:0000259" key="4">
    <source>
        <dbReference type="Pfam" id="PF04577"/>
    </source>
</evidence>
<dbReference type="AlphaFoldDB" id="A0A517ZLT6"/>
<keyword evidence="2" id="KW-0808">Transferase</keyword>
<dbReference type="InterPro" id="IPR049625">
    <property type="entry name" value="Glyco_transf_61_cat"/>
</dbReference>
<evidence type="ECO:0000256" key="1">
    <source>
        <dbReference type="ARBA" id="ARBA00022676"/>
    </source>
</evidence>